<organism evidence="1 2">
    <name type="scientific">Cupriavidus taiwanensis</name>
    <dbReference type="NCBI Taxonomy" id="164546"/>
    <lineage>
        <taxon>Bacteria</taxon>
        <taxon>Pseudomonadati</taxon>
        <taxon>Pseudomonadota</taxon>
        <taxon>Betaproteobacteria</taxon>
        <taxon>Burkholderiales</taxon>
        <taxon>Burkholderiaceae</taxon>
        <taxon>Cupriavidus</taxon>
    </lineage>
</organism>
<evidence type="ECO:0000313" key="1">
    <source>
        <dbReference type="EMBL" id="SOY60471.1"/>
    </source>
</evidence>
<evidence type="ECO:0000313" key="2">
    <source>
        <dbReference type="Proteomes" id="UP000256780"/>
    </source>
</evidence>
<gene>
    <name evidence="1" type="ORF">CBM2587_B100131</name>
</gene>
<accession>A0A975X8D3</accession>
<proteinExistence type="predicted"/>
<name>A0A975X8D3_9BURK</name>
<protein>
    <submittedName>
        <fullName evidence="1">Uncharacterized protein</fullName>
    </submittedName>
</protein>
<reference evidence="1 2" key="1">
    <citation type="submission" date="2018-01" db="EMBL/GenBank/DDBJ databases">
        <authorList>
            <person name="Clerissi C."/>
        </authorList>
    </citation>
    <scope>NUCLEOTIDE SEQUENCE [LARGE SCALE GENOMIC DNA]</scope>
    <source>
        <strain evidence="1">Cupriavidus sp. LMG 19464</strain>
    </source>
</reference>
<comment type="caution">
    <text evidence="1">The sequence shown here is derived from an EMBL/GenBank/DDBJ whole genome shotgun (WGS) entry which is preliminary data.</text>
</comment>
<dbReference type="EMBL" id="OFSQ01000030">
    <property type="protein sequence ID" value="SOY60471.1"/>
    <property type="molecule type" value="Genomic_DNA"/>
</dbReference>
<dbReference type="Proteomes" id="UP000256780">
    <property type="component" value="Chromosome CBM2587_b"/>
</dbReference>
<sequence>MTWRNIRSRNQLLPQMIIVSI</sequence>
<dbReference type="AlphaFoldDB" id="A0A975X8D3"/>